<comment type="similarity">
    <text evidence="5 14">In the C-terminal section; belongs to the HTP reductase family.</text>
</comment>
<keyword evidence="11" id="KW-0511">Multifunctional enzyme</keyword>
<dbReference type="InterPro" id="IPR050765">
    <property type="entry name" value="Riboflavin_Biosynth_HTPR"/>
</dbReference>
<comment type="similarity">
    <text evidence="4 14">In the N-terminal section; belongs to the cytidine and deoxycytidylate deaminase family.</text>
</comment>
<keyword evidence="10 14" id="KW-0560">Oxidoreductase</keyword>
<dbReference type="InterPro" id="IPR002734">
    <property type="entry name" value="RibDG_C"/>
</dbReference>
<evidence type="ECO:0000313" key="16">
    <source>
        <dbReference type="EMBL" id="MDT9594658.1"/>
    </source>
</evidence>
<evidence type="ECO:0000256" key="12">
    <source>
        <dbReference type="ARBA" id="ARBA00049861"/>
    </source>
</evidence>
<comment type="cofactor">
    <cofactor evidence="14">
        <name>Zn(2+)</name>
        <dbReference type="ChEBI" id="CHEBI:29105"/>
    </cofactor>
    <text evidence="14">Binds 1 zinc ion.</text>
</comment>
<dbReference type="Pfam" id="PF01872">
    <property type="entry name" value="RibD_C"/>
    <property type="match status" value="1"/>
</dbReference>
<dbReference type="EC" id="1.1.1.193" evidence="14"/>
<evidence type="ECO:0000259" key="15">
    <source>
        <dbReference type="PROSITE" id="PS51747"/>
    </source>
</evidence>
<keyword evidence="7 14" id="KW-0479">Metal-binding</keyword>
<dbReference type="Gene3D" id="3.40.430.10">
    <property type="entry name" value="Dihydrofolate Reductase, subunit A"/>
    <property type="match status" value="2"/>
</dbReference>
<protein>
    <recommendedName>
        <fullName evidence="14">Riboflavin biosynthesis protein RibD</fullName>
    </recommendedName>
    <domain>
        <recommendedName>
            <fullName evidence="14">Diaminohydroxyphosphoribosylaminopyrimidine deaminase</fullName>
            <shortName evidence="14">DRAP deaminase</shortName>
            <ecNumber evidence="14">3.5.4.26</ecNumber>
        </recommendedName>
        <alternativeName>
            <fullName evidence="14">Riboflavin-specific deaminase</fullName>
        </alternativeName>
    </domain>
    <domain>
        <recommendedName>
            <fullName evidence="14">5-amino-6-(5-phosphoribosylamino)uracil reductase</fullName>
            <ecNumber evidence="14">1.1.1.193</ecNumber>
        </recommendedName>
        <alternativeName>
            <fullName evidence="14">HTP reductase</fullName>
        </alternativeName>
    </domain>
</protein>
<evidence type="ECO:0000256" key="1">
    <source>
        <dbReference type="ARBA" id="ARBA00002151"/>
    </source>
</evidence>
<dbReference type="InterPro" id="IPR024072">
    <property type="entry name" value="DHFR-like_dom_sf"/>
</dbReference>
<evidence type="ECO:0000256" key="10">
    <source>
        <dbReference type="ARBA" id="ARBA00023002"/>
    </source>
</evidence>
<dbReference type="InterPro" id="IPR016193">
    <property type="entry name" value="Cytidine_deaminase-like"/>
</dbReference>
<dbReference type="InterPro" id="IPR004794">
    <property type="entry name" value="Eubact_RibD"/>
</dbReference>
<dbReference type="PROSITE" id="PS51747">
    <property type="entry name" value="CYT_DCMP_DEAMINASES_2"/>
    <property type="match status" value="1"/>
</dbReference>
<organism evidence="16 17">
    <name type="scientific">Nocardioides imazamoxiresistens</name>
    <dbReference type="NCBI Taxonomy" id="3231893"/>
    <lineage>
        <taxon>Bacteria</taxon>
        <taxon>Bacillati</taxon>
        <taxon>Actinomycetota</taxon>
        <taxon>Actinomycetes</taxon>
        <taxon>Propionibacteriales</taxon>
        <taxon>Nocardioidaceae</taxon>
        <taxon>Nocardioides</taxon>
    </lineage>
</organism>
<dbReference type="GO" id="GO:0008835">
    <property type="term" value="F:diaminohydroxyphosphoribosylaminopyrimidine deaminase activity"/>
    <property type="evidence" value="ECO:0007669"/>
    <property type="project" value="UniProtKB-EC"/>
</dbReference>
<dbReference type="SUPFAM" id="SSF53927">
    <property type="entry name" value="Cytidine deaminase-like"/>
    <property type="match status" value="1"/>
</dbReference>
<dbReference type="RefSeq" id="WP_315734616.1">
    <property type="nucleotide sequence ID" value="NZ_JAVYII010000007.1"/>
</dbReference>
<keyword evidence="17" id="KW-1185">Reference proteome</keyword>
<reference evidence="16 17" key="1">
    <citation type="submission" date="2023-08" db="EMBL/GenBank/DDBJ databases">
        <title>Nocardioides seae sp. nov., a bacterium isolated from a soil.</title>
        <authorList>
            <person name="Wang X."/>
        </authorList>
    </citation>
    <scope>NUCLEOTIDE SEQUENCE [LARGE SCALE GENOMIC DNA]</scope>
    <source>
        <strain evidence="16 17">YZH12</strain>
    </source>
</reference>
<dbReference type="NCBIfam" id="TIGR00326">
    <property type="entry name" value="eubact_ribD"/>
    <property type="match status" value="1"/>
</dbReference>
<evidence type="ECO:0000256" key="4">
    <source>
        <dbReference type="ARBA" id="ARBA00005259"/>
    </source>
</evidence>
<comment type="function">
    <text evidence="1 14">Converts 2,5-diamino-6-(ribosylamino)-4(3h)-pyrimidinone 5'-phosphate into 5-amino-6-(ribosylamino)-2,4(1h,3h)-pyrimidinedione 5'-phosphate.</text>
</comment>
<evidence type="ECO:0000256" key="13">
    <source>
        <dbReference type="ARBA" id="ARBA00049886"/>
    </source>
</evidence>
<sequence>MATSTERDAMEHALLLARMHGVAGPNPRVGCVLLTPDGTRLAEGYHRGAGTPHAEAHALARAADAGVDVTGATAVVTLEPCNHTGRTGPCAEALRDAGVARVVVAQRDPNPVAAGGAATLEAAGIEVEVGVLADDAAALNRAWTFAVTRGRPFVTWKFAATLDGRSAAADGTSRWISSAAARRDTHALRGECDVMLVGTGTVLVDDPRLTVRDADDEPLAAQPLRAVMGLRDLPEGARVLDDEAPSLHLRTRDPHEALATLAAREARHVFLEGGPTLAAAFLGAGLVDEVVVYVAPMLLGAGRAAVADLGITTIAGALHLDVVDASTVGDGPEANVRLVLRPRTTPTTPTSDTDGGDA</sequence>
<dbReference type="CDD" id="cd01284">
    <property type="entry name" value="Riboflavin_deaminase-reductase"/>
    <property type="match status" value="1"/>
</dbReference>
<comment type="pathway">
    <text evidence="3 14">Cofactor biosynthesis; riboflavin biosynthesis; 5-amino-6-(D-ribitylamino)uracil from GTP: step 3/4.</text>
</comment>
<evidence type="ECO:0000256" key="14">
    <source>
        <dbReference type="PIRNR" id="PIRNR006769"/>
    </source>
</evidence>
<dbReference type="Proteomes" id="UP001268542">
    <property type="component" value="Unassembled WGS sequence"/>
</dbReference>
<evidence type="ECO:0000256" key="11">
    <source>
        <dbReference type="ARBA" id="ARBA00023268"/>
    </source>
</evidence>
<dbReference type="PANTHER" id="PTHR38011:SF7">
    <property type="entry name" value="2,5-DIAMINO-6-RIBOSYLAMINO-4(3H)-PYRIMIDINONE 5'-PHOSPHATE REDUCTASE"/>
    <property type="match status" value="1"/>
</dbReference>
<dbReference type="InterPro" id="IPR002125">
    <property type="entry name" value="CMP_dCMP_dom"/>
</dbReference>
<evidence type="ECO:0000256" key="8">
    <source>
        <dbReference type="ARBA" id="ARBA00022833"/>
    </source>
</evidence>
<feature type="domain" description="CMP/dCMP-type deaminase" evidence="15">
    <location>
        <begin position="4"/>
        <end position="128"/>
    </location>
</feature>
<dbReference type="EMBL" id="JAVYII010000007">
    <property type="protein sequence ID" value="MDT9594658.1"/>
    <property type="molecule type" value="Genomic_DNA"/>
</dbReference>
<dbReference type="EC" id="3.5.4.26" evidence="14"/>
<dbReference type="PANTHER" id="PTHR38011">
    <property type="entry name" value="DIHYDROFOLATE REDUCTASE FAMILY PROTEIN (AFU_ORTHOLOGUE AFUA_8G06820)"/>
    <property type="match status" value="1"/>
</dbReference>
<dbReference type="SUPFAM" id="SSF53597">
    <property type="entry name" value="Dihydrofolate reductase-like"/>
    <property type="match status" value="1"/>
</dbReference>
<comment type="catalytic activity">
    <reaction evidence="12 14">
        <text>5-amino-6-(5-phospho-D-ribitylamino)uracil + NADP(+) = 5-amino-6-(5-phospho-D-ribosylamino)uracil + NADPH + H(+)</text>
        <dbReference type="Rhea" id="RHEA:17845"/>
        <dbReference type="ChEBI" id="CHEBI:15378"/>
        <dbReference type="ChEBI" id="CHEBI:57783"/>
        <dbReference type="ChEBI" id="CHEBI:58349"/>
        <dbReference type="ChEBI" id="CHEBI:58421"/>
        <dbReference type="ChEBI" id="CHEBI:58453"/>
        <dbReference type="EC" id="1.1.1.193"/>
    </reaction>
</comment>
<comment type="caution">
    <text evidence="16">The sequence shown here is derived from an EMBL/GenBank/DDBJ whole genome shotgun (WGS) entry which is preliminary data.</text>
</comment>
<keyword evidence="6 14" id="KW-0686">Riboflavin biosynthesis</keyword>
<dbReference type="PROSITE" id="PS00903">
    <property type="entry name" value="CYT_DCMP_DEAMINASES_1"/>
    <property type="match status" value="1"/>
</dbReference>
<keyword evidence="9 14" id="KW-0521">NADP</keyword>
<keyword evidence="14 16" id="KW-0378">Hydrolase</keyword>
<accession>A0ABU3PZF9</accession>
<name>A0ABU3PZF9_9ACTN</name>
<dbReference type="GO" id="GO:0008703">
    <property type="term" value="F:5-amino-6-(5-phosphoribosylamino)uracil reductase activity"/>
    <property type="evidence" value="ECO:0007669"/>
    <property type="project" value="UniProtKB-EC"/>
</dbReference>
<dbReference type="Pfam" id="PF00383">
    <property type="entry name" value="dCMP_cyt_deam_1"/>
    <property type="match status" value="1"/>
</dbReference>
<proteinExistence type="inferred from homology"/>
<dbReference type="Gene3D" id="3.40.140.10">
    <property type="entry name" value="Cytidine Deaminase, domain 2"/>
    <property type="match status" value="1"/>
</dbReference>
<evidence type="ECO:0000256" key="7">
    <source>
        <dbReference type="ARBA" id="ARBA00022723"/>
    </source>
</evidence>
<comment type="catalytic activity">
    <reaction evidence="13 14">
        <text>2,5-diamino-6-hydroxy-4-(5-phosphoribosylamino)-pyrimidine + H2O + H(+) = 5-amino-6-(5-phospho-D-ribosylamino)uracil + NH4(+)</text>
        <dbReference type="Rhea" id="RHEA:21868"/>
        <dbReference type="ChEBI" id="CHEBI:15377"/>
        <dbReference type="ChEBI" id="CHEBI:15378"/>
        <dbReference type="ChEBI" id="CHEBI:28938"/>
        <dbReference type="ChEBI" id="CHEBI:58453"/>
        <dbReference type="ChEBI" id="CHEBI:58614"/>
        <dbReference type="EC" id="3.5.4.26"/>
    </reaction>
</comment>
<evidence type="ECO:0000256" key="6">
    <source>
        <dbReference type="ARBA" id="ARBA00022619"/>
    </source>
</evidence>
<evidence type="ECO:0000256" key="5">
    <source>
        <dbReference type="ARBA" id="ARBA00007417"/>
    </source>
</evidence>
<evidence type="ECO:0000313" key="17">
    <source>
        <dbReference type="Proteomes" id="UP001268542"/>
    </source>
</evidence>
<keyword evidence="8 14" id="KW-0862">Zinc</keyword>
<dbReference type="PIRSF" id="PIRSF006769">
    <property type="entry name" value="RibD"/>
    <property type="match status" value="1"/>
</dbReference>
<evidence type="ECO:0000256" key="3">
    <source>
        <dbReference type="ARBA" id="ARBA00004910"/>
    </source>
</evidence>
<dbReference type="InterPro" id="IPR016192">
    <property type="entry name" value="APOBEC/CMP_deaminase_Zn-bd"/>
</dbReference>
<evidence type="ECO:0000256" key="2">
    <source>
        <dbReference type="ARBA" id="ARBA00004882"/>
    </source>
</evidence>
<comment type="pathway">
    <text evidence="2 14">Cofactor biosynthesis; riboflavin biosynthesis; 5-amino-6-(D-ribitylamino)uracil from GTP: step 2/4.</text>
</comment>
<evidence type="ECO:0000256" key="9">
    <source>
        <dbReference type="ARBA" id="ARBA00022857"/>
    </source>
</evidence>
<gene>
    <name evidence="16" type="primary">ribD</name>
    <name evidence="16" type="ORF">RDV89_16350</name>
</gene>